<keyword evidence="3" id="KW-1185">Reference proteome</keyword>
<evidence type="ECO:0000313" key="3">
    <source>
        <dbReference type="Proteomes" id="UP000197007"/>
    </source>
</evidence>
<sequence length="274" mass="31687">MDKYLLERYPLVWNTRLLPMLALASCGHIFFILLGWAAKNEDFNYYAFNAIMADFIGFPLLLHLVISILLLVVWLLYLSRNNAFKHFYPFPEEKLFLQWILYFLIVFASVSFVLPYAIVKGLGKYPFSNTSDVIYLLNFLLSIAFVIATLVYCVRITNVQILLLTIVFIGILLIILSFIGNKLLFLLVYAALVYISASKEIHIPKKFMGIVVNTVLLFSLMVMYYIVDSIMENMLLDRSHDELSNKNFCVSFCLTLVFIGCYTRVIQRWKAIAD</sequence>
<feature type="transmembrane region" description="Helical" evidence="1">
    <location>
        <begin position="99"/>
        <end position="118"/>
    </location>
</feature>
<dbReference type="EMBL" id="CP022022">
    <property type="protein sequence ID" value="ASF43627.1"/>
    <property type="molecule type" value="Genomic_DNA"/>
</dbReference>
<name>A0A1Z4BQQ0_9FLAO</name>
<feature type="transmembrane region" description="Helical" evidence="1">
    <location>
        <begin position="20"/>
        <end position="38"/>
    </location>
</feature>
<organism evidence="2 3">
    <name type="scientific">Capnocytophaga endodontalis</name>
    <dbReference type="NCBI Taxonomy" id="2708117"/>
    <lineage>
        <taxon>Bacteria</taxon>
        <taxon>Pseudomonadati</taxon>
        <taxon>Bacteroidota</taxon>
        <taxon>Flavobacteriia</taxon>
        <taxon>Flavobacteriales</taxon>
        <taxon>Flavobacteriaceae</taxon>
        <taxon>Capnocytophaga</taxon>
    </lineage>
</organism>
<keyword evidence="1" id="KW-0472">Membrane</keyword>
<reference evidence="3" key="1">
    <citation type="submission" date="2017-06" db="EMBL/GenBank/DDBJ databases">
        <title>Complete genome sequence of Capnocytophaga sp. KCOM 1579 (=ChDC OS43) isolated from a human refractory periapical abscess lesion.</title>
        <authorList>
            <person name="Kook J.-K."/>
            <person name="Park S.-N."/>
            <person name="Lim Y.K."/>
            <person name="Roh H."/>
        </authorList>
    </citation>
    <scope>NUCLEOTIDE SEQUENCE [LARGE SCALE GENOMIC DNA]</scope>
    <source>
        <strain evidence="3">ChDC OS43</strain>
    </source>
</reference>
<dbReference type="Proteomes" id="UP000197007">
    <property type="component" value="Chromosome"/>
</dbReference>
<feature type="transmembrane region" description="Helical" evidence="1">
    <location>
        <begin position="248"/>
        <end position="266"/>
    </location>
</feature>
<feature type="transmembrane region" description="Helical" evidence="1">
    <location>
        <begin position="166"/>
        <end position="195"/>
    </location>
</feature>
<protein>
    <submittedName>
        <fullName evidence="2">Uncharacterized protein</fullName>
    </submittedName>
</protein>
<feature type="transmembrane region" description="Helical" evidence="1">
    <location>
        <begin position="133"/>
        <end position="154"/>
    </location>
</feature>
<gene>
    <name evidence="2" type="ORF">CBG49_11365</name>
</gene>
<dbReference type="KEGG" id="capn:CBG49_11365"/>
<evidence type="ECO:0000313" key="2">
    <source>
        <dbReference type="EMBL" id="ASF43627.1"/>
    </source>
</evidence>
<keyword evidence="1" id="KW-0812">Transmembrane</keyword>
<feature type="transmembrane region" description="Helical" evidence="1">
    <location>
        <begin position="58"/>
        <end position="78"/>
    </location>
</feature>
<dbReference type="RefSeq" id="WP_088594560.1">
    <property type="nucleotide sequence ID" value="NZ_CP022022.1"/>
</dbReference>
<proteinExistence type="predicted"/>
<feature type="transmembrane region" description="Helical" evidence="1">
    <location>
        <begin position="207"/>
        <end position="227"/>
    </location>
</feature>
<keyword evidence="1" id="KW-1133">Transmembrane helix</keyword>
<evidence type="ECO:0000256" key="1">
    <source>
        <dbReference type="SAM" id="Phobius"/>
    </source>
</evidence>
<dbReference type="AlphaFoldDB" id="A0A1Z4BQQ0"/>
<accession>A0A1Z4BQQ0</accession>